<protein>
    <submittedName>
        <fullName evidence="4">Pentatricopeptide repeat-containing protein At5g13230, mitochondrial</fullName>
    </submittedName>
</protein>
<proteinExistence type="predicted"/>
<dbReference type="AlphaFoldDB" id="A0A8B8P384"/>
<dbReference type="InterPro" id="IPR046960">
    <property type="entry name" value="PPR_At4g14850-like_plant"/>
</dbReference>
<dbReference type="PROSITE" id="PS51375">
    <property type="entry name" value="PPR"/>
    <property type="match status" value="2"/>
</dbReference>
<dbReference type="GO" id="GO:0003723">
    <property type="term" value="F:RNA binding"/>
    <property type="evidence" value="ECO:0007669"/>
    <property type="project" value="InterPro"/>
</dbReference>
<feature type="repeat" description="PPR" evidence="2">
    <location>
        <begin position="124"/>
        <end position="158"/>
    </location>
</feature>
<dbReference type="RefSeq" id="XP_030529034.2">
    <property type="nucleotide sequence ID" value="XM_030673174.2"/>
</dbReference>
<name>A0A8B8P384_9MYRT</name>
<gene>
    <name evidence="4" type="primary">LOC115739880</name>
</gene>
<dbReference type="InterPro" id="IPR002885">
    <property type="entry name" value="PPR_rpt"/>
</dbReference>
<dbReference type="InterPro" id="IPR011990">
    <property type="entry name" value="TPR-like_helical_dom_sf"/>
</dbReference>
<accession>A0A8B8P384</accession>
<dbReference type="Proteomes" id="UP000827889">
    <property type="component" value="Chromosome 10"/>
</dbReference>
<dbReference type="Gene3D" id="1.25.40.10">
    <property type="entry name" value="Tetratricopeptide repeat domain"/>
    <property type="match status" value="1"/>
</dbReference>
<keyword evidence="3" id="KW-1185">Reference proteome</keyword>
<dbReference type="KEGG" id="rarg:115739880"/>
<feature type="repeat" description="PPR" evidence="2">
    <location>
        <begin position="225"/>
        <end position="259"/>
    </location>
</feature>
<organism evidence="3 4">
    <name type="scientific">Rhodamnia argentea</name>
    <dbReference type="NCBI Taxonomy" id="178133"/>
    <lineage>
        <taxon>Eukaryota</taxon>
        <taxon>Viridiplantae</taxon>
        <taxon>Streptophyta</taxon>
        <taxon>Embryophyta</taxon>
        <taxon>Tracheophyta</taxon>
        <taxon>Spermatophyta</taxon>
        <taxon>Magnoliopsida</taxon>
        <taxon>eudicotyledons</taxon>
        <taxon>Gunneridae</taxon>
        <taxon>Pentapetalae</taxon>
        <taxon>rosids</taxon>
        <taxon>malvids</taxon>
        <taxon>Myrtales</taxon>
        <taxon>Myrtaceae</taxon>
        <taxon>Myrtoideae</taxon>
        <taxon>Myrteae</taxon>
        <taxon>Australasian group</taxon>
        <taxon>Rhodamnia</taxon>
    </lineage>
</organism>
<keyword evidence="1" id="KW-0677">Repeat</keyword>
<dbReference type="Pfam" id="PF01535">
    <property type="entry name" value="PPR"/>
    <property type="match status" value="3"/>
</dbReference>
<dbReference type="PANTHER" id="PTHR47926">
    <property type="entry name" value="PENTATRICOPEPTIDE REPEAT-CONTAINING PROTEIN"/>
    <property type="match status" value="1"/>
</dbReference>
<evidence type="ECO:0000313" key="4">
    <source>
        <dbReference type="RefSeq" id="XP_030529034.2"/>
    </source>
</evidence>
<dbReference type="GeneID" id="115739880"/>
<dbReference type="GO" id="GO:0009451">
    <property type="term" value="P:RNA modification"/>
    <property type="evidence" value="ECO:0007669"/>
    <property type="project" value="InterPro"/>
</dbReference>
<evidence type="ECO:0000256" key="1">
    <source>
        <dbReference type="ARBA" id="ARBA00022737"/>
    </source>
</evidence>
<reference evidence="4" key="1">
    <citation type="submission" date="2025-08" db="UniProtKB">
        <authorList>
            <consortium name="RefSeq"/>
        </authorList>
    </citation>
    <scope>IDENTIFICATION</scope>
    <source>
        <tissue evidence="4">Leaf</tissue>
    </source>
</reference>
<evidence type="ECO:0000313" key="3">
    <source>
        <dbReference type="Proteomes" id="UP000827889"/>
    </source>
</evidence>
<sequence>MIKFLSTRALRCASVATPCDGRGLHSFLHSSARGFSAQAARLLEQCPSDSELPPSDFDSRSYAGMLQDCIRSGDPTLARPLHCDVIKRGACLDLFASNILLNAYVKSELLGDACILFDELPTRNTISFVTLIQGLAQALRFGEAVEFFVRLHREGHELNPFAFTTFLKLLVSVVRADMAGAVHACICKLGHATNAFVGTALVDAYSVGGYVSCAKDVFGGIVFKDMVSWTGIISCCAENGCFEEAMGFFSRPKEFDFAMAFWRRKRRNVSWSFLGKFLDGGGFDFLGRVGSCRMVKETMNSGSRGGSPGSRELAAGSLCGGPFKKKLN</sequence>
<dbReference type="NCBIfam" id="TIGR00756">
    <property type="entry name" value="PPR"/>
    <property type="match status" value="2"/>
</dbReference>
<evidence type="ECO:0000256" key="2">
    <source>
        <dbReference type="PROSITE-ProRule" id="PRU00708"/>
    </source>
</evidence>